<name>A0A2S9GUR3_9BURK</name>
<evidence type="ECO:0000313" key="1">
    <source>
        <dbReference type="EMBL" id="PRC91438.1"/>
    </source>
</evidence>
<dbReference type="RefSeq" id="WP_105533599.1">
    <property type="nucleotide sequence ID" value="NZ_PUGF01000023.1"/>
</dbReference>
<dbReference type="Proteomes" id="UP000237839">
    <property type="component" value="Unassembled WGS sequence"/>
</dbReference>
<dbReference type="AlphaFoldDB" id="A0A2S9GUR3"/>
<sequence>MATTSFTIDTKLDQTLEDLKKHFGASSKAEVLRKAIALLNVVSKNESSDGSVTIRCNDQDIKVILR</sequence>
<reference evidence="1 2" key="1">
    <citation type="submission" date="2018-02" db="EMBL/GenBank/DDBJ databases">
        <title>Solimicrobium silvestre gen. nov., sp. nov., isolated from alpine forest soil.</title>
        <authorList>
            <person name="Margesin R."/>
            <person name="Albuquerque L."/>
            <person name="Zhang D.-C."/>
            <person name="Froufe H.J.C."/>
            <person name="Severino R."/>
            <person name="Roxo I."/>
            <person name="Egas C."/>
            <person name="Da Costa M.S."/>
        </authorList>
    </citation>
    <scope>NUCLEOTIDE SEQUENCE [LARGE SCALE GENOMIC DNA]</scope>
    <source>
        <strain evidence="1 2">S20-91</strain>
    </source>
</reference>
<proteinExistence type="predicted"/>
<organism evidence="1 2">
    <name type="scientific">Solimicrobium silvestre</name>
    <dbReference type="NCBI Taxonomy" id="2099400"/>
    <lineage>
        <taxon>Bacteria</taxon>
        <taxon>Pseudomonadati</taxon>
        <taxon>Pseudomonadota</taxon>
        <taxon>Betaproteobacteria</taxon>
        <taxon>Burkholderiales</taxon>
        <taxon>Oxalobacteraceae</taxon>
        <taxon>Solimicrobium</taxon>
    </lineage>
</organism>
<keyword evidence="2" id="KW-1185">Reference proteome</keyword>
<gene>
    <name evidence="1" type="ORF">S2091_3853</name>
</gene>
<dbReference type="EMBL" id="PUGF01000023">
    <property type="protein sequence ID" value="PRC91438.1"/>
    <property type="molecule type" value="Genomic_DNA"/>
</dbReference>
<comment type="caution">
    <text evidence="1">The sequence shown here is derived from an EMBL/GenBank/DDBJ whole genome shotgun (WGS) entry which is preliminary data.</text>
</comment>
<protein>
    <submittedName>
        <fullName evidence="1">Uncharacterized protein</fullName>
    </submittedName>
</protein>
<dbReference type="OrthoDB" id="8759148at2"/>
<accession>A0A2S9GUR3</accession>
<evidence type="ECO:0000313" key="2">
    <source>
        <dbReference type="Proteomes" id="UP000237839"/>
    </source>
</evidence>